<evidence type="ECO:0000256" key="1">
    <source>
        <dbReference type="ARBA" id="ARBA00011900"/>
    </source>
</evidence>
<dbReference type="InterPro" id="IPR029063">
    <property type="entry name" value="SAM-dependent_MTases_sf"/>
</dbReference>
<dbReference type="Pfam" id="PF02086">
    <property type="entry name" value="MethyltransfD12"/>
    <property type="match status" value="1"/>
</dbReference>
<evidence type="ECO:0000256" key="3">
    <source>
        <dbReference type="ARBA" id="ARBA00022679"/>
    </source>
</evidence>
<dbReference type="InterPro" id="IPR012327">
    <property type="entry name" value="MeTrfase_D12"/>
</dbReference>
<organism evidence="7 8">
    <name type="scientific">Gordonia soli NBRC 108243</name>
    <dbReference type="NCBI Taxonomy" id="1223545"/>
    <lineage>
        <taxon>Bacteria</taxon>
        <taxon>Bacillati</taxon>
        <taxon>Actinomycetota</taxon>
        <taxon>Actinomycetes</taxon>
        <taxon>Mycobacteriales</taxon>
        <taxon>Gordoniaceae</taxon>
        <taxon>Gordonia</taxon>
    </lineage>
</organism>
<dbReference type="PROSITE" id="PS00092">
    <property type="entry name" value="N6_MTASE"/>
    <property type="match status" value="1"/>
</dbReference>
<dbReference type="SUPFAM" id="SSF53335">
    <property type="entry name" value="S-adenosyl-L-methionine-dependent methyltransferases"/>
    <property type="match status" value="1"/>
</dbReference>
<dbReference type="EC" id="2.1.1.72" evidence="1"/>
<dbReference type="STRING" id="1223545.GS4_37_00100"/>
<dbReference type="InterPro" id="IPR002052">
    <property type="entry name" value="DNA_methylase_N6_adenine_CS"/>
</dbReference>
<dbReference type="GO" id="GO:0009007">
    <property type="term" value="F:site-specific DNA-methyltransferase (adenine-specific) activity"/>
    <property type="evidence" value="ECO:0007669"/>
    <property type="project" value="UniProtKB-EC"/>
</dbReference>
<dbReference type="Gene3D" id="3.40.50.150">
    <property type="entry name" value="Vaccinia Virus protein VP39"/>
    <property type="match status" value="1"/>
</dbReference>
<keyword evidence="8" id="KW-1185">Reference proteome</keyword>
<dbReference type="EMBL" id="BANX01000037">
    <property type="protein sequence ID" value="GAC70583.1"/>
    <property type="molecule type" value="Genomic_DNA"/>
</dbReference>
<gene>
    <name evidence="7" type="ORF">GS4_37_00100</name>
</gene>
<sequence length="387" mass="42749">MERDILIGVSRTPPTGNTGRPDAGSTGRVIPAGTAQLGSVDVVAAAQRFPRLRYMGSKYRLLPHLERAFAEIGGSVAVDAFSGSGVVSYLLKAQGFAVISNDFLTFPHIITRATVANSSVRLEPDLVEEICGPAADDRDFIRTTFDGLYFTAEDRDFLDSAWSHIDRLRGYRRDLAISALVLSAARKQPRGVFTFTDSSRYGDGRRDLSMSLRDHFRLRSAAEYNATVFSNGASSRSVTGDVFDLDPTALGVAPDLVYLDPPYAPPTDDADYIKRYHFLEGLSAYWRGMTIMENTKTKKLPKRHTPFAYKHSIEDALMRTFEHFESAGAIVLSYSSNALPGADRIVDLLGKVKPSVEVVEIDHKYSFGTHVAATRRDVSEYLFIGRD</sequence>
<dbReference type="GO" id="GO:0009307">
    <property type="term" value="P:DNA restriction-modification system"/>
    <property type="evidence" value="ECO:0007669"/>
    <property type="project" value="InterPro"/>
</dbReference>
<comment type="caution">
    <text evidence="7">The sequence shown here is derived from an EMBL/GenBank/DDBJ whole genome shotgun (WGS) entry which is preliminary data.</text>
</comment>
<keyword evidence="2 7" id="KW-0489">Methyltransferase</keyword>
<evidence type="ECO:0000313" key="7">
    <source>
        <dbReference type="EMBL" id="GAC70583.1"/>
    </source>
</evidence>
<proteinExistence type="predicted"/>
<comment type="catalytic activity">
    <reaction evidence="5">
        <text>a 2'-deoxyadenosine in DNA + S-adenosyl-L-methionine = an N(6)-methyl-2'-deoxyadenosine in DNA + S-adenosyl-L-homocysteine + H(+)</text>
        <dbReference type="Rhea" id="RHEA:15197"/>
        <dbReference type="Rhea" id="RHEA-COMP:12418"/>
        <dbReference type="Rhea" id="RHEA-COMP:12419"/>
        <dbReference type="ChEBI" id="CHEBI:15378"/>
        <dbReference type="ChEBI" id="CHEBI:57856"/>
        <dbReference type="ChEBI" id="CHEBI:59789"/>
        <dbReference type="ChEBI" id="CHEBI:90615"/>
        <dbReference type="ChEBI" id="CHEBI:90616"/>
        <dbReference type="EC" id="2.1.1.72"/>
    </reaction>
</comment>
<evidence type="ECO:0000256" key="2">
    <source>
        <dbReference type="ARBA" id="ARBA00022603"/>
    </source>
</evidence>
<evidence type="ECO:0000313" key="8">
    <source>
        <dbReference type="Proteomes" id="UP000011666"/>
    </source>
</evidence>
<reference evidence="7 8" key="1">
    <citation type="submission" date="2013-01" db="EMBL/GenBank/DDBJ databases">
        <title>Whole genome shotgun sequence of Gordonia soli NBRC 108243.</title>
        <authorList>
            <person name="Isaki-Nakamura S."/>
            <person name="Hosoyama A."/>
            <person name="Tsuchikane K."/>
            <person name="Ando Y."/>
            <person name="Baba S."/>
            <person name="Ohji S."/>
            <person name="Hamada M."/>
            <person name="Tamura T."/>
            <person name="Yamazoe A."/>
            <person name="Yamazaki S."/>
            <person name="Fujita N."/>
        </authorList>
    </citation>
    <scope>NUCLEOTIDE SEQUENCE [LARGE SCALE GENOMIC DNA]</scope>
    <source>
        <strain evidence="7 8">NBRC 108243</strain>
    </source>
</reference>
<evidence type="ECO:0000256" key="4">
    <source>
        <dbReference type="ARBA" id="ARBA00022691"/>
    </source>
</evidence>
<protein>
    <recommendedName>
        <fullName evidence="1">site-specific DNA-methyltransferase (adenine-specific)</fullName>
        <ecNumber evidence="1">2.1.1.72</ecNumber>
    </recommendedName>
</protein>
<accession>M0QPS5</accession>
<name>M0QPS5_9ACTN</name>
<dbReference type="GO" id="GO:0032259">
    <property type="term" value="P:methylation"/>
    <property type="evidence" value="ECO:0007669"/>
    <property type="project" value="UniProtKB-KW"/>
</dbReference>
<keyword evidence="4" id="KW-0949">S-adenosyl-L-methionine</keyword>
<evidence type="ECO:0000256" key="6">
    <source>
        <dbReference type="SAM" id="MobiDB-lite"/>
    </source>
</evidence>
<dbReference type="PRINTS" id="PR00505">
    <property type="entry name" value="D12N6MTFRASE"/>
</dbReference>
<dbReference type="Proteomes" id="UP000011666">
    <property type="component" value="Unassembled WGS sequence"/>
</dbReference>
<dbReference type="GO" id="GO:0003676">
    <property type="term" value="F:nucleic acid binding"/>
    <property type="evidence" value="ECO:0007669"/>
    <property type="project" value="InterPro"/>
</dbReference>
<feature type="region of interest" description="Disordered" evidence="6">
    <location>
        <begin position="1"/>
        <end position="27"/>
    </location>
</feature>
<dbReference type="AlphaFoldDB" id="M0QPS5"/>
<evidence type="ECO:0000256" key="5">
    <source>
        <dbReference type="ARBA" id="ARBA00047942"/>
    </source>
</evidence>
<keyword evidence="3 7" id="KW-0808">Transferase</keyword>
<dbReference type="eggNOG" id="COG3392">
    <property type="taxonomic scope" value="Bacteria"/>
</dbReference>